<protein>
    <submittedName>
        <fullName evidence="1">Uncharacterized protein</fullName>
    </submittedName>
</protein>
<name>A0A1N7L5H4_9FLAO</name>
<evidence type="ECO:0000313" key="2">
    <source>
        <dbReference type="Proteomes" id="UP000186246"/>
    </source>
</evidence>
<accession>A0A1N7L5H4</accession>
<sequence>MLYNAQNELIIGNDTLASLTLLIASSKPEEMQTVKKLVISVLNRNR</sequence>
<organism evidence="1 2">
    <name type="scientific">Chryseobacterium piscicola</name>
    <dbReference type="NCBI Taxonomy" id="551459"/>
    <lineage>
        <taxon>Bacteria</taxon>
        <taxon>Pseudomonadati</taxon>
        <taxon>Bacteroidota</taxon>
        <taxon>Flavobacteriia</taxon>
        <taxon>Flavobacteriales</taxon>
        <taxon>Weeksellaceae</taxon>
        <taxon>Chryseobacterium group</taxon>
        <taxon>Chryseobacterium</taxon>
    </lineage>
</organism>
<gene>
    <name evidence="1" type="ORF">SAMN05421796_10245</name>
</gene>
<dbReference type="AlphaFoldDB" id="A0A1N7L5H4"/>
<dbReference type="Proteomes" id="UP000186246">
    <property type="component" value="Unassembled WGS sequence"/>
</dbReference>
<proteinExistence type="predicted"/>
<dbReference type="EMBL" id="FTOJ01000002">
    <property type="protein sequence ID" value="SIS69102.1"/>
    <property type="molecule type" value="Genomic_DNA"/>
</dbReference>
<evidence type="ECO:0000313" key="1">
    <source>
        <dbReference type="EMBL" id="SIS69102.1"/>
    </source>
</evidence>
<reference evidence="2" key="1">
    <citation type="submission" date="2017-01" db="EMBL/GenBank/DDBJ databases">
        <authorList>
            <person name="Varghese N."/>
            <person name="Submissions S."/>
        </authorList>
    </citation>
    <scope>NUCLEOTIDE SEQUENCE [LARGE SCALE GENOMIC DNA]</scope>
    <source>
        <strain evidence="2">DSM 21068</strain>
    </source>
</reference>